<gene>
    <name evidence="1" type="ORF">ACF1HC_40345</name>
</gene>
<keyword evidence="2" id="KW-1185">Reference proteome</keyword>
<dbReference type="Proteomes" id="UP001603418">
    <property type="component" value="Unassembled WGS sequence"/>
</dbReference>
<evidence type="ECO:0000313" key="2">
    <source>
        <dbReference type="Proteomes" id="UP001603418"/>
    </source>
</evidence>
<proteinExistence type="predicted"/>
<comment type="caution">
    <text evidence="1">The sequence shown here is derived from an EMBL/GenBank/DDBJ whole genome shotgun (WGS) entry which is preliminary data.</text>
</comment>
<dbReference type="RefSeq" id="WP_030794125.1">
    <property type="nucleotide sequence ID" value="NZ_JBFACJ010000046.1"/>
</dbReference>
<dbReference type="EMBL" id="JBICBM010000037">
    <property type="protein sequence ID" value="MFF9887763.1"/>
    <property type="molecule type" value="Genomic_DNA"/>
</dbReference>
<reference evidence="1 2" key="1">
    <citation type="submission" date="2024-10" db="EMBL/GenBank/DDBJ databases">
        <title>The Natural Products Discovery Center: Release of the First 8490 Sequenced Strains for Exploring Actinobacteria Biosynthetic Diversity.</title>
        <authorList>
            <person name="Kalkreuter E."/>
            <person name="Kautsar S.A."/>
            <person name="Yang D."/>
            <person name="Bader C.D."/>
            <person name="Teijaro C.N."/>
            <person name="Fluegel L."/>
            <person name="Davis C.M."/>
            <person name="Simpson J.R."/>
            <person name="Lauterbach L."/>
            <person name="Steele A.D."/>
            <person name="Gui C."/>
            <person name="Meng S."/>
            <person name="Li G."/>
            <person name="Viehrig K."/>
            <person name="Ye F."/>
            <person name="Su P."/>
            <person name="Kiefer A.F."/>
            <person name="Nichols A."/>
            <person name="Cepeda A.J."/>
            <person name="Yan W."/>
            <person name="Fan B."/>
            <person name="Jiang Y."/>
            <person name="Adhikari A."/>
            <person name="Zheng C.-J."/>
            <person name="Schuster L."/>
            <person name="Cowan T.M."/>
            <person name="Smanski M.J."/>
            <person name="Chevrette M.G."/>
            <person name="De Carvalho L.P.S."/>
            <person name="Shen B."/>
        </authorList>
    </citation>
    <scope>NUCLEOTIDE SEQUENCE [LARGE SCALE GENOMIC DNA]</scope>
    <source>
        <strain evidence="1 2">NPDC013366</strain>
    </source>
</reference>
<sequence>MEDLMIPRKTLLPTITPEGRYGQLVELITAATELDGKAAERLADGLLDRLGLYGPTPEPVADACSAMFFDADSGWVQCTKEPGHIQCGEVLHRNRRSHRSWSDDHVQAVPEQAE</sequence>
<name>A0ABW6Z9E0_9ACTN</name>
<accession>A0ABW6Z9E0</accession>
<protein>
    <submittedName>
        <fullName evidence="1">Uncharacterized protein</fullName>
    </submittedName>
</protein>
<organism evidence="1 2">
    <name type="scientific">Streptomyces eurythermus</name>
    <dbReference type="NCBI Taxonomy" id="42237"/>
    <lineage>
        <taxon>Bacteria</taxon>
        <taxon>Bacillati</taxon>
        <taxon>Actinomycetota</taxon>
        <taxon>Actinomycetes</taxon>
        <taxon>Kitasatosporales</taxon>
        <taxon>Streptomycetaceae</taxon>
        <taxon>Streptomyces</taxon>
    </lineage>
</organism>
<evidence type="ECO:0000313" key="1">
    <source>
        <dbReference type="EMBL" id="MFF9887763.1"/>
    </source>
</evidence>